<sequence length="330" mass="39602">MYIEDEKILEITKENKKLILYAVEKINYISNDKNIKVTYIKVLENLLKLHKAVENYFYSLQPGYNTIFQKRLDDNDDSINLFNKAKSLLKLEFNIENYNKDKSEEFFTLVDKIDSNIYSILDEEKGYDFNNYLIKLINDKKLSEFIWFNTIYNIYKEKNSFKDIINDYRTTNLIEFSDLYKMYLFVTDYNINELLLTGESKVISDEYLSNIDRFFDYMYLLVDDMKNFIAKEEKKEILSFSNKILTYTNITTPDKEEFITIVKKLFLILRDLYQNDNTKLLLNNIYPVLVKSFYAPLKNDDKIKYDYNEDFIFALEYLQIIIEVMSDGNV</sequence>
<dbReference type="Proteomes" id="UP000531840">
    <property type="component" value="Unassembled WGS sequence"/>
</dbReference>
<evidence type="ECO:0000313" key="2">
    <source>
        <dbReference type="Proteomes" id="UP000531840"/>
    </source>
</evidence>
<evidence type="ECO:0000313" key="1">
    <source>
        <dbReference type="EMBL" id="NYS46994.1"/>
    </source>
</evidence>
<reference evidence="1 2" key="1">
    <citation type="submission" date="2020-07" db="EMBL/GenBank/DDBJ databases">
        <title>MOT database genomes.</title>
        <authorList>
            <person name="Joseph S."/>
            <person name="Aduse-Opoku J."/>
            <person name="Hashim A."/>
            <person name="Wade W."/>
            <person name="Curtis M."/>
        </authorList>
    </citation>
    <scope>NUCLEOTIDE SEQUENCE [LARGE SCALE GENOMIC DNA]</scope>
    <source>
        <strain evidence="1 2">CIP 106318</strain>
    </source>
</reference>
<proteinExistence type="predicted"/>
<gene>
    <name evidence="1" type="ORF">HZY85_02145</name>
</gene>
<accession>A0ABX2T0S0</accession>
<name>A0ABX2T0S0_9BACL</name>
<dbReference type="EMBL" id="JACBYF010000002">
    <property type="protein sequence ID" value="NYS46994.1"/>
    <property type="molecule type" value="Genomic_DNA"/>
</dbReference>
<comment type="caution">
    <text evidence="1">The sequence shown here is derived from an EMBL/GenBank/DDBJ whole genome shotgun (WGS) entry which is preliminary data.</text>
</comment>
<keyword evidence="2" id="KW-1185">Reference proteome</keyword>
<dbReference type="RefSeq" id="WP_179940366.1">
    <property type="nucleotide sequence ID" value="NZ_JACBYF010000002.1"/>
</dbReference>
<organism evidence="1 2">
    <name type="scientific">Gemelliphila palaticanis</name>
    <dbReference type="NCBI Taxonomy" id="81950"/>
    <lineage>
        <taxon>Bacteria</taxon>
        <taxon>Bacillati</taxon>
        <taxon>Bacillota</taxon>
        <taxon>Bacilli</taxon>
        <taxon>Bacillales</taxon>
        <taxon>Gemellaceae</taxon>
        <taxon>Gemelliphila</taxon>
    </lineage>
</organism>
<protein>
    <submittedName>
        <fullName evidence="1">Uncharacterized protein</fullName>
    </submittedName>
</protein>